<sequence length="113" mass="12541">MATPSKNAVQAVINQYIDSLTEPVTDIHETPELVYKEHVAYDAICEFLQSQGIQTTRHAYGPSTTFEAKFVNGDSCSVDFNAEYDAFPGIGHACGHNLVAIQHYWAFSSGIWR</sequence>
<comment type="caution">
    <text evidence="1">The sequence shown here is derived from an EMBL/GenBank/DDBJ whole genome shotgun (WGS) entry which is preliminary data.</text>
</comment>
<reference evidence="1" key="2">
    <citation type="submission" date="2023-01" db="EMBL/GenBank/DDBJ databases">
        <authorList>
            <person name="Petersen C."/>
        </authorList>
    </citation>
    <scope>NUCLEOTIDE SEQUENCE</scope>
    <source>
        <strain evidence="1">IBT 12815</strain>
    </source>
</reference>
<dbReference type="GO" id="GO:0016805">
    <property type="term" value="F:dipeptidase activity"/>
    <property type="evidence" value="ECO:0007669"/>
    <property type="project" value="TreeGrafter"/>
</dbReference>
<dbReference type="AlphaFoldDB" id="A0AAD6E6S9"/>
<dbReference type="EMBL" id="JAQJAE010000003">
    <property type="protein sequence ID" value="KAJ5602853.1"/>
    <property type="molecule type" value="Genomic_DNA"/>
</dbReference>
<keyword evidence="2" id="KW-1185">Reference proteome</keyword>
<organism evidence="1 2">
    <name type="scientific">Penicillium hordei</name>
    <dbReference type="NCBI Taxonomy" id="40994"/>
    <lineage>
        <taxon>Eukaryota</taxon>
        <taxon>Fungi</taxon>
        <taxon>Dikarya</taxon>
        <taxon>Ascomycota</taxon>
        <taxon>Pezizomycotina</taxon>
        <taxon>Eurotiomycetes</taxon>
        <taxon>Eurotiomycetidae</taxon>
        <taxon>Eurotiales</taxon>
        <taxon>Aspergillaceae</taxon>
        <taxon>Penicillium</taxon>
    </lineage>
</organism>
<name>A0AAD6E6S9_9EURO</name>
<evidence type="ECO:0000313" key="2">
    <source>
        <dbReference type="Proteomes" id="UP001213799"/>
    </source>
</evidence>
<protein>
    <recommendedName>
        <fullName evidence="3">Amidohydrolase</fullName>
    </recommendedName>
</protein>
<evidence type="ECO:0008006" key="3">
    <source>
        <dbReference type="Google" id="ProtNLM"/>
    </source>
</evidence>
<reference evidence="1" key="1">
    <citation type="journal article" date="2023" name="IMA Fungus">
        <title>Comparative genomic study of the Penicillium genus elucidates a diverse pangenome and 15 lateral gene transfer events.</title>
        <authorList>
            <person name="Petersen C."/>
            <person name="Sorensen T."/>
            <person name="Nielsen M.R."/>
            <person name="Sondergaard T.E."/>
            <person name="Sorensen J.L."/>
            <person name="Fitzpatrick D.A."/>
            <person name="Frisvad J.C."/>
            <person name="Nielsen K.L."/>
        </authorList>
    </citation>
    <scope>NUCLEOTIDE SEQUENCE</scope>
    <source>
        <strain evidence="1">IBT 12815</strain>
    </source>
</reference>
<dbReference type="InterPro" id="IPR052030">
    <property type="entry name" value="Peptidase_M20/M20A_hydrolases"/>
</dbReference>
<dbReference type="PANTHER" id="PTHR30575">
    <property type="entry name" value="PEPTIDASE M20"/>
    <property type="match status" value="1"/>
</dbReference>
<dbReference type="RefSeq" id="XP_056752651.1">
    <property type="nucleotide sequence ID" value="XM_056896866.1"/>
</dbReference>
<dbReference type="SUPFAM" id="SSF53187">
    <property type="entry name" value="Zn-dependent exopeptidases"/>
    <property type="match status" value="1"/>
</dbReference>
<dbReference type="PANTHER" id="PTHR30575:SF0">
    <property type="entry name" value="XAA-ARG DIPEPTIDASE"/>
    <property type="match status" value="1"/>
</dbReference>
<proteinExistence type="predicted"/>
<accession>A0AAD6E6S9</accession>
<dbReference type="Proteomes" id="UP001213799">
    <property type="component" value="Unassembled WGS sequence"/>
</dbReference>
<dbReference type="GeneID" id="81587108"/>
<evidence type="ECO:0000313" key="1">
    <source>
        <dbReference type="EMBL" id="KAJ5602853.1"/>
    </source>
</evidence>
<dbReference type="Gene3D" id="3.40.630.10">
    <property type="entry name" value="Zn peptidases"/>
    <property type="match status" value="1"/>
</dbReference>
<gene>
    <name evidence="1" type="ORF">N7537_005809</name>
</gene>